<evidence type="ECO:0000313" key="3">
    <source>
        <dbReference type="Proteomes" id="UP000781932"/>
    </source>
</evidence>
<feature type="region of interest" description="Disordered" evidence="1">
    <location>
        <begin position="1"/>
        <end position="27"/>
    </location>
</feature>
<protein>
    <submittedName>
        <fullName evidence="2">Chloramphenicol phosphotransferase-like protein</fullName>
    </submittedName>
</protein>
<reference evidence="2" key="2">
    <citation type="submission" date="2020-11" db="EMBL/GenBank/DDBJ databases">
        <title>Whole genome sequencing of Colletotrichum sp.</title>
        <authorList>
            <person name="Li H."/>
        </authorList>
    </citation>
    <scope>NUCLEOTIDE SEQUENCE</scope>
    <source>
        <strain evidence="2">CkLH20</strain>
    </source>
</reference>
<organism evidence="2 3">
    <name type="scientific">Colletotrichum karsti</name>
    <dbReference type="NCBI Taxonomy" id="1095194"/>
    <lineage>
        <taxon>Eukaryota</taxon>
        <taxon>Fungi</taxon>
        <taxon>Dikarya</taxon>
        <taxon>Ascomycota</taxon>
        <taxon>Pezizomycotina</taxon>
        <taxon>Sordariomycetes</taxon>
        <taxon>Hypocreomycetidae</taxon>
        <taxon>Glomerellales</taxon>
        <taxon>Glomerellaceae</taxon>
        <taxon>Colletotrichum</taxon>
        <taxon>Colletotrichum boninense species complex</taxon>
    </lineage>
</organism>
<feature type="compositionally biased region" description="Polar residues" evidence="1">
    <location>
        <begin position="1"/>
        <end position="17"/>
    </location>
</feature>
<proteinExistence type="predicted"/>
<keyword evidence="3" id="KW-1185">Reference proteome</keyword>
<evidence type="ECO:0000313" key="2">
    <source>
        <dbReference type="EMBL" id="KAF9873196.1"/>
    </source>
</evidence>
<name>A0A9P6LHH9_9PEZI</name>
<reference evidence="2" key="1">
    <citation type="submission" date="2020-03" db="EMBL/GenBank/DDBJ databases">
        <authorList>
            <person name="He L."/>
        </authorList>
    </citation>
    <scope>NUCLEOTIDE SEQUENCE</scope>
    <source>
        <strain evidence="2">CkLH20</strain>
    </source>
</reference>
<dbReference type="GeneID" id="62165148"/>
<dbReference type="OrthoDB" id="5426988at2759"/>
<dbReference type="AlphaFoldDB" id="A0A9P6LHH9"/>
<dbReference type="Proteomes" id="UP000781932">
    <property type="component" value="Unassembled WGS sequence"/>
</dbReference>
<sequence length="224" mass="23877">MTTPQNSNHAVISNATNPTPPSPPSTPGKIVVLNGFPGTGKLTILQRAKTLLPPATTLLVDNHLLIDPVAAVIPERSAEHHALRRAVRAPIFKKLAERARAGCVVLMTACLAEGDETDAAFLGEYVDMVRGSGVELFWVSVECEQTVLEERVKSAGRGEGRMKLTDVGVLREMLGRYRLIEAGRRGDGGMRVVVRTLDVSGSVEGSVRDLMSVIGFPQGVVGSG</sequence>
<dbReference type="InterPro" id="IPR027417">
    <property type="entry name" value="P-loop_NTPase"/>
</dbReference>
<accession>A0A9P6LHH9</accession>
<dbReference type="RefSeq" id="XP_038742657.1">
    <property type="nucleotide sequence ID" value="XM_038892074.1"/>
</dbReference>
<dbReference type="EMBL" id="JAATWM020000033">
    <property type="protein sequence ID" value="KAF9873196.1"/>
    <property type="molecule type" value="Genomic_DNA"/>
</dbReference>
<dbReference type="SUPFAM" id="SSF52540">
    <property type="entry name" value="P-loop containing nucleoside triphosphate hydrolases"/>
    <property type="match status" value="1"/>
</dbReference>
<evidence type="ECO:0000256" key="1">
    <source>
        <dbReference type="SAM" id="MobiDB-lite"/>
    </source>
</evidence>
<comment type="caution">
    <text evidence="2">The sequence shown here is derived from an EMBL/GenBank/DDBJ whole genome shotgun (WGS) entry which is preliminary data.</text>
</comment>
<dbReference type="Gene3D" id="3.40.50.300">
    <property type="entry name" value="P-loop containing nucleotide triphosphate hydrolases"/>
    <property type="match status" value="1"/>
</dbReference>
<gene>
    <name evidence="2" type="ORF">CkaCkLH20_09359</name>
</gene>